<keyword evidence="3" id="KW-1185">Reference proteome</keyword>
<dbReference type="STRING" id="378806.STAUR_6599"/>
<feature type="compositionally biased region" description="Pro residues" evidence="1">
    <location>
        <begin position="30"/>
        <end position="49"/>
    </location>
</feature>
<dbReference type="HOGENOM" id="CLU_2792000_0_0_7"/>
<feature type="region of interest" description="Disordered" evidence="1">
    <location>
        <begin position="25"/>
        <end position="68"/>
    </location>
</feature>
<evidence type="ECO:0008006" key="4">
    <source>
        <dbReference type="Google" id="ProtNLM"/>
    </source>
</evidence>
<dbReference type="Proteomes" id="UP000001351">
    <property type="component" value="Chromosome"/>
</dbReference>
<evidence type="ECO:0000256" key="1">
    <source>
        <dbReference type="SAM" id="MobiDB-lite"/>
    </source>
</evidence>
<sequence>MSLFQHRGALLTGMALLLMVGGMACGIKGPPRPPLPPPAPTPETQPPETAPRGPLEPSGMGLSPDAGP</sequence>
<dbReference type="AlphaFoldDB" id="E3FN68"/>
<dbReference type="EMBL" id="CP002271">
    <property type="protein sequence ID" value="ADO74356.1"/>
    <property type="molecule type" value="Genomic_DNA"/>
</dbReference>
<reference evidence="2 3" key="1">
    <citation type="journal article" date="2011" name="Mol. Biol. Evol.">
        <title>Comparative genomic analysis of fruiting body formation in Myxococcales.</title>
        <authorList>
            <person name="Huntley S."/>
            <person name="Hamann N."/>
            <person name="Wegener-Feldbrugge S."/>
            <person name="Treuner-Lange A."/>
            <person name="Kube M."/>
            <person name="Reinhardt R."/>
            <person name="Klages S."/>
            <person name="Muller R."/>
            <person name="Ronning C.M."/>
            <person name="Nierman W.C."/>
            <person name="Sogaard-Andersen L."/>
        </authorList>
    </citation>
    <scope>NUCLEOTIDE SEQUENCE [LARGE SCALE GENOMIC DNA]</scope>
    <source>
        <strain evidence="2 3">DW4/3-1</strain>
    </source>
</reference>
<proteinExistence type="predicted"/>
<gene>
    <name evidence="2" type="ordered locus">STAUR_6599</name>
</gene>
<evidence type="ECO:0000313" key="3">
    <source>
        <dbReference type="Proteomes" id="UP000001351"/>
    </source>
</evidence>
<protein>
    <recommendedName>
        <fullName evidence="4">Lipoprotein</fullName>
    </recommendedName>
</protein>
<name>E3FN68_STIAD</name>
<accession>E3FN68</accession>
<organism evidence="2 3">
    <name type="scientific">Stigmatella aurantiaca (strain DW4/3-1)</name>
    <dbReference type="NCBI Taxonomy" id="378806"/>
    <lineage>
        <taxon>Bacteria</taxon>
        <taxon>Pseudomonadati</taxon>
        <taxon>Myxococcota</taxon>
        <taxon>Myxococcia</taxon>
        <taxon>Myxococcales</taxon>
        <taxon>Cystobacterineae</taxon>
        <taxon>Archangiaceae</taxon>
        <taxon>Stigmatella</taxon>
    </lineage>
</organism>
<evidence type="ECO:0000313" key="2">
    <source>
        <dbReference type="EMBL" id="ADO74356.1"/>
    </source>
</evidence>
<dbReference type="PROSITE" id="PS51257">
    <property type="entry name" value="PROKAR_LIPOPROTEIN"/>
    <property type="match status" value="1"/>
</dbReference>
<dbReference type="KEGG" id="sur:STAUR_6599"/>